<keyword evidence="2 5" id="KW-0547">Nucleotide-binding</keyword>
<keyword evidence="3" id="KW-0418">Kinase</keyword>
<feature type="compositionally biased region" description="Basic residues" evidence="6">
    <location>
        <begin position="507"/>
        <end position="519"/>
    </location>
</feature>
<feature type="binding site" evidence="5">
    <location>
        <position position="63"/>
    </location>
    <ligand>
        <name>ATP</name>
        <dbReference type="ChEBI" id="CHEBI:30616"/>
    </ligand>
</feature>
<dbReference type="OrthoDB" id="2343847at2759"/>
<dbReference type="InterPro" id="IPR000719">
    <property type="entry name" value="Prot_kinase_dom"/>
</dbReference>
<dbReference type="InterPro" id="IPR006597">
    <property type="entry name" value="Sel1-like"/>
</dbReference>
<dbReference type="AlphaFoldDB" id="A0A015LQQ7"/>
<dbReference type="PROSITE" id="PS00107">
    <property type="entry name" value="PROTEIN_KINASE_ATP"/>
    <property type="match status" value="1"/>
</dbReference>
<dbReference type="PRINTS" id="PR00109">
    <property type="entry name" value="TYRKINASE"/>
</dbReference>
<dbReference type="InterPro" id="IPR017441">
    <property type="entry name" value="Protein_kinase_ATP_BS"/>
</dbReference>
<dbReference type="GO" id="GO:0004674">
    <property type="term" value="F:protein serine/threonine kinase activity"/>
    <property type="evidence" value="ECO:0007669"/>
    <property type="project" value="TreeGrafter"/>
</dbReference>
<organism evidence="8 9">
    <name type="scientific">Rhizophagus irregularis (strain DAOM 197198w)</name>
    <name type="common">Glomus intraradices</name>
    <dbReference type="NCBI Taxonomy" id="1432141"/>
    <lineage>
        <taxon>Eukaryota</taxon>
        <taxon>Fungi</taxon>
        <taxon>Fungi incertae sedis</taxon>
        <taxon>Mucoromycota</taxon>
        <taxon>Glomeromycotina</taxon>
        <taxon>Glomeromycetes</taxon>
        <taxon>Glomerales</taxon>
        <taxon>Glomeraceae</taxon>
        <taxon>Rhizophagus</taxon>
    </lineage>
</organism>
<dbReference type="InterPro" id="IPR011990">
    <property type="entry name" value="TPR-like_helical_dom_sf"/>
</dbReference>
<protein>
    <submittedName>
        <fullName evidence="8">Cdc15p</fullName>
    </submittedName>
</protein>
<dbReference type="PANTHER" id="PTHR44329">
    <property type="entry name" value="SERINE/THREONINE-PROTEIN KINASE TNNI3K-RELATED"/>
    <property type="match status" value="1"/>
</dbReference>
<evidence type="ECO:0000313" key="8">
    <source>
        <dbReference type="EMBL" id="EXX75056.1"/>
    </source>
</evidence>
<gene>
    <name evidence="8" type="ORF">RirG_045200</name>
</gene>
<keyword evidence="9" id="KW-1185">Reference proteome</keyword>
<dbReference type="EMBL" id="JEMT01012609">
    <property type="protein sequence ID" value="EXX75056.1"/>
    <property type="molecule type" value="Genomic_DNA"/>
</dbReference>
<dbReference type="Pfam" id="PF08238">
    <property type="entry name" value="Sel1"/>
    <property type="match status" value="3"/>
</dbReference>
<comment type="caution">
    <text evidence="8">The sequence shown here is derived from an EMBL/GenBank/DDBJ whole genome shotgun (WGS) entry which is preliminary data.</text>
</comment>
<dbReference type="PANTHER" id="PTHR44329:SF288">
    <property type="entry name" value="MITOGEN-ACTIVATED PROTEIN KINASE KINASE KINASE 20"/>
    <property type="match status" value="1"/>
</dbReference>
<dbReference type="InterPro" id="IPR051681">
    <property type="entry name" value="Ser/Thr_Kinases-Pseudokinases"/>
</dbReference>
<evidence type="ECO:0000256" key="3">
    <source>
        <dbReference type="ARBA" id="ARBA00022777"/>
    </source>
</evidence>
<keyword evidence="4 5" id="KW-0067">ATP-binding</keyword>
<proteinExistence type="predicted"/>
<dbReference type="Proteomes" id="UP000022910">
    <property type="component" value="Unassembled WGS sequence"/>
</dbReference>
<dbReference type="Gene3D" id="1.10.510.10">
    <property type="entry name" value="Transferase(Phosphotransferase) domain 1"/>
    <property type="match status" value="1"/>
</dbReference>
<dbReference type="SUPFAM" id="SSF56112">
    <property type="entry name" value="Protein kinase-like (PK-like)"/>
    <property type="match status" value="1"/>
</dbReference>
<dbReference type="SMART" id="SM00671">
    <property type="entry name" value="SEL1"/>
    <property type="match status" value="3"/>
</dbReference>
<sequence length="542" mass="63097">MQTINNTDDSNEWTNWIEEAIYNKLIKYFDFKHFNNVQEIGSGSFGKVFRANWKNFSGRFALKSFYNLNKVTIKEIVHEIQLQHQVDFHENIIRFYGVAGIDSKDFYLVMECADSSTLRNYLKENFENLTWNDKLNLAFQLVHVISCLHNEGIVHRDLNSNNILVHQNTIKLADLGLSKRITEASNFRSKLSGMIPYIDPKSFIRQRDEHNQIEMYLSNEKSDVYSVGVLLWEITSGHPPFKNEPYDIGLAVEISMGRREIPVFETSKNYVKIYTDCWNSEPDDRPNMNEVAKKLKSLKDQILDEVISSEKNKFIMVVNEIVDLLTKKKKGYEEKLSIIDYLNNNKITSQEIYNWLLNNQNNSNSNSIVLLGEFNYLGIETNINEQKALELYRNAAHLENMFGINNLGYCYQHGIGTKINKKRAFTLYEKAAGLGNIITAQNNLAFMYENGEGIVKNIDQAIYWYKKSAEQGDQDARNKLEELFPNDESFEETDRKRRYYDENVQKNNKKSKKRHHHYKAIFTNSSIKSGEGIKDNDDSLND</sequence>
<dbReference type="PROSITE" id="PS50011">
    <property type="entry name" value="PROTEIN_KINASE_DOM"/>
    <property type="match status" value="1"/>
</dbReference>
<keyword evidence="1" id="KW-0808">Transferase</keyword>
<name>A0A015LQQ7_RHIIW</name>
<dbReference type="InterPro" id="IPR011009">
    <property type="entry name" value="Kinase-like_dom_sf"/>
</dbReference>
<feature type="compositionally biased region" description="Basic and acidic residues" evidence="6">
    <location>
        <begin position="492"/>
        <end position="504"/>
    </location>
</feature>
<dbReference type="GO" id="GO:0005524">
    <property type="term" value="F:ATP binding"/>
    <property type="evidence" value="ECO:0007669"/>
    <property type="project" value="UniProtKB-UniRule"/>
</dbReference>
<dbReference type="SUPFAM" id="SSF81901">
    <property type="entry name" value="HCP-like"/>
    <property type="match status" value="1"/>
</dbReference>
<dbReference type="Gene3D" id="1.25.40.10">
    <property type="entry name" value="Tetratricopeptide repeat domain"/>
    <property type="match status" value="2"/>
</dbReference>
<evidence type="ECO:0000313" key="9">
    <source>
        <dbReference type="Proteomes" id="UP000022910"/>
    </source>
</evidence>
<evidence type="ECO:0000259" key="7">
    <source>
        <dbReference type="PROSITE" id="PS50011"/>
    </source>
</evidence>
<feature type="region of interest" description="Disordered" evidence="6">
    <location>
        <begin position="476"/>
        <end position="523"/>
    </location>
</feature>
<evidence type="ECO:0000256" key="5">
    <source>
        <dbReference type="PROSITE-ProRule" id="PRU10141"/>
    </source>
</evidence>
<dbReference type="Pfam" id="PF07714">
    <property type="entry name" value="PK_Tyr_Ser-Thr"/>
    <property type="match status" value="1"/>
</dbReference>
<evidence type="ECO:0000256" key="1">
    <source>
        <dbReference type="ARBA" id="ARBA00022679"/>
    </source>
</evidence>
<accession>A0A015LQQ7</accession>
<reference evidence="8 9" key="1">
    <citation type="submission" date="2014-02" db="EMBL/GenBank/DDBJ databases">
        <title>Single nucleus genome sequencing reveals high similarity among nuclei of an endomycorrhizal fungus.</title>
        <authorList>
            <person name="Lin K."/>
            <person name="Geurts R."/>
            <person name="Zhang Z."/>
            <person name="Limpens E."/>
            <person name="Saunders D.G."/>
            <person name="Mu D."/>
            <person name="Pang E."/>
            <person name="Cao H."/>
            <person name="Cha H."/>
            <person name="Lin T."/>
            <person name="Zhou Q."/>
            <person name="Shang Y."/>
            <person name="Li Y."/>
            <person name="Ivanov S."/>
            <person name="Sharma T."/>
            <person name="Velzen R.V."/>
            <person name="Ruijter N.D."/>
            <person name="Aanen D.K."/>
            <person name="Win J."/>
            <person name="Kamoun S."/>
            <person name="Bisseling T."/>
            <person name="Huang S."/>
        </authorList>
    </citation>
    <scope>NUCLEOTIDE SEQUENCE [LARGE SCALE GENOMIC DNA]</scope>
    <source>
        <strain evidence="9">DAOM197198w</strain>
    </source>
</reference>
<feature type="domain" description="Protein kinase" evidence="7">
    <location>
        <begin position="34"/>
        <end position="303"/>
    </location>
</feature>
<evidence type="ECO:0000256" key="4">
    <source>
        <dbReference type="ARBA" id="ARBA00022840"/>
    </source>
</evidence>
<dbReference type="HOGENOM" id="CLU_000288_7_12_1"/>
<evidence type="ECO:0000256" key="2">
    <source>
        <dbReference type="ARBA" id="ARBA00022741"/>
    </source>
</evidence>
<dbReference type="InterPro" id="IPR001245">
    <property type="entry name" value="Ser-Thr/Tyr_kinase_cat_dom"/>
</dbReference>
<evidence type="ECO:0000256" key="6">
    <source>
        <dbReference type="SAM" id="MobiDB-lite"/>
    </source>
</evidence>